<dbReference type="InterPro" id="IPR010998">
    <property type="entry name" value="Integrase_recombinase_N"/>
</dbReference>
<keyword evidence="8 9" id="KW-0131">Cell cycle</keyword>
<dbReference type="SUPFAM" id="SSF56349">
    <property type="entry name" value="DNA breaking-rejoining enzymes"/>
    <property type="match status" value="1"/>
</dbReference>
<dbReference type="InterPro" id="IPR002104">
    <property type="entry name" value="Integrase_catalytic"/>
</dbReference>
<comment type="function">
    <text evidence="9">Site-specific tyrosine recombinase, which acts by catalyzing the cutting and rejoining of the recombining DNA molecules. The XerC-XerD complex is essential to convert dimers of the bacterial chromosome into monomers to permit their segregation at cell division. It also contributes to the segregational stability of plasmids.</text>
</comment>
<comment type="subcellular location">
    <subcellularLocation>
        <location evidence="1 9">Cytoplasm</location>
    </subcellularLocation>
</comment>
<evidence type="ECO:0000259" key="10">
    <source>
        <dbReference type="PROSITE" id="PS51898"/>
    </source>
</evidence>
<evidence type="ECO:0000256" key="3">
    <source>
        <dbReference type="ARBA" id="ARBA00022618"/>
    </source>
</evidence>
<protein>
    <recommendedName>
        <fullName evidence="9">Tyrosine recombinase XerC</fullName>
    </recommendedName>
</protein>
<keyword evidence="4 9" id="KW-0159">Chromosome partition</keyword>
<feature type="domain" description="Tyr recombinase" evidence="10">
    <location>
        <begin position="106"/>
        <end position="289"/>
    </location>
</feature>
<comment type="similarity">
    <text evidence="9">Belongs to the 'phage' integrase family. XerC subfamily.</text>
</comment>
<evidence type="ECO:0000256" key="1">
    <source>
        <dbReference type="ARBA" id="ARBA00004496"/>
    </source>
</evidence>
<evidence type="ECO:0000256" key="5">
    <source>
        <dbReference type="ARBA" id="ARBA00022908"/>
    </source>
</evidence>
<evidence type="ECO:0000256" key="6">
    <source>
        <dbReference type="ARBA" id="ARBA00023125"/>
    </source>
</evidence>
<dbReference type="KEGG" id="oho:Oweho_1484"/>
<evidence type="ECO:0000256" key="2">
    <source>
        <dbReference type="ARBA" id="ARBA00022490"/>
    </source>
</evidence>
<dbReference type="InterPro" id="IPR011010">
    <property type="entry name" value="DNA_brk_join_enz"/>
</dbReference>
<gene>
    <name evidence="9" type="primary">xerC</name>
    <name evidence="12" type="ordered locus">Oweho_1484</name>
</gene>
<dbReference type="InterPro" id="IPR050090">
    <property type="entry name" value="Tyrosine_recombinase_XerCD"/>
</dbReference>
<dbReference type="GO" id="GO:0006313">
    <property type="term" value="P:DNA transposition"/>
    <property type="evidence" value="ECO:0007669"/>
    <property type="project" value="UniProtKB-UniRule"/>
</dbReference>
<feature type="active site" evidence="9">
    <location>
        <position position="147"/>
    </location>
</feature>
<dbReference type="Pfam" id="PF00589">
    <property type="entry name" value="Phage_integrase"/>
    <property type="match status" value="1"/>
</dbReference>
<reference evidence="12 13" key="1">
    <citation type="journal article" date="2012" name="Stand. Genomic Sci.">
        <title>Genome sequence of the orange-pigmented seawater bacterium Owenweeksia hongkongensis type strain (UST20020801(T)).</title>
        <authorList>
            <person name="Riedel T."/>
            <person name="Held B."/>
            <person name="Nolan M."/>
            <person name="Lucas S."/>
            <person name="Lapidus A."/>
            <person name="Tice H."/>
            <person name="Del Rio T.G."/>
            <person name="Cheng J.F."/>
            <person name="Han C."/>
            <person name="Tapia R."/>
            <person name="Goodwin L.A."/>
            <person name="Pitluck S."/>
            <person name="Liolios K."/>
            <person name="Mavromatis K."/>
            <person name="Pagani I."/>
            <person name="Ivanova N."/>
            <person name="Mikhailova N."/>
            <person name="Pati A."/>
            <person name="Chen A."/>
            <person name="Palaniappan K."/>
            <person name="Rohde M."/>
            <person name="Tindall B.J."/>
            <person name="Detter J.C."/>
            <person name="Goker M."/>
            <person name="Woyke T."/>
            <person name="Bristow J."/>
            <person name="Eisen J.A."/>
            <person name="Markowitz V."/>
            <person name="Hugenholtz P."/>
            <person name="Klenk H.P."/>
            <person name="Kyrpides N.C."/>
        </authorList>
    </citation>
    <scope>NUCLEOTIDE SEQUENCE</scope>
    <source>
        <strain evidence="13">DSM 17368 / JCM 12287 / NRRL B-23963</strain>
    </source>
</reference>
<dbReference type="GO" id="GO:0003677">
    <property type="term" value="F:DNA binding"/>
    <property type="evidence" value="ECO:0007669"/>
    <property type="project" value="UniProtKB-UniRule"/>
</dbReference>
<evidence type="ECO:0000313" key="12">
    <source>
        <dbReference type="EMBL" id="AEV32475.1"/>
    </source>
</evidence>
<feature type="active site" evidence="9">
    <location>
        <position position="241"/>
    </location>
</feature>
<evidence type="ECO:0000256" key="9">
    <source>
        <dbReference type="HAMAP-Rule" id="MF_01808"/>
    </source>
</evidence>
<dbReference type="AlphaFoldDB" id="G8R8P5"/>
<evidence type="ECO:0000259" key="11">
    <source>
        <dbReference type="PROSITE" id="PS51900"/>
    </source>
</evidence>
<keyword evidence="3 9" id="KW-0132">Cell division</keyword>
<dbReference type="PANTHER" id="PTHR30349">
    <property type="entry name" value="PHAGE INTEGRASE-RELATED"/>
    <property type="match status" value="1"/>
</dbReference>
<organism evidence="12 13">
    <name type="scientific">Owenweeksia hongkongensis (strain DSM 17368 / CIP 108786 / JCM 12287 / NRRL B-23963 / UST20020801)</name>
    <dbReference type="NCBI Taxonomy" id="926562"/>
    <lineage>
        <taxon>Bacteria</taxon>
        <taxon>Pseudomonadati</taxon>
        <taxon>Bacteroidota</taxon>
        <taxon>Flavobacteriia</taxon>
        <taxon>Flavobacteriales</taxon>
        <taxon>Owenweeksiaceae</taxon>
        <taxon>Owenweeksia</taxon>
    </lineage>
</organism>
<dbReference type="HAMAP" id="MF_01808">
    <property type="entry name" value="Recomb_XerC_XerD"/>
    <property type="match status" value="1"/>
</dbReference>
<dbReference type="Gene3D" id="1.10.443.10">
    <property type="entry name" value="Intergrase catalytic core"/>
    <property type="match status" value="1"/>
</dbReference>
<feature type="active site" evidence="9">
    <location>
        <position position="267"/>
    </location>
</feature>
<comment type="subunit">
    <text evidence="9">Forms a cyclic heterotetrameric complex composed of two molecules of XerC and two molecules of XerD.</text>
</comment>
<dbReference type="RefSeq" id="WP_014201831.1">
    <property type="nucleotide sequence ID" value="NC_016599.1"/>
</dbReference>
<dbReference type="GO" id="GO:0051301">
    <property type="term" value="P:cell division"/>
    <property type="evidence" value="ECO:0007669"/>
    <property type="project" value="UniProtKB-KW"/>
</dbReference>
<keyword evidence="6 9" id="KW-0238">DNA-binding</keyword>
<evidence type="ECO:0000256" key="7">
    <source>
        <dbReference type="ARBA" id="ARBA00023172"/>
    </source>
</evidence>
<dbReference type="InterPro" id="IPR023009">
    <property type="entry name" value="Tyrosine_recombinase_XerC/XerD"/>
</dbReference>
<evidence type="ECO:0000256" key="8">
    <source>
        <dbReference type="ARBA" id="ARBA00023306"/>
    </source>
</evidence>
<dbReference type="Gene3D" id="1.10.150.130">
    <property type="match status" value="1"/>
</dbReference>
<dbReference type="GO" id="GO:0007059">
    <property type="term" value="P:chromosome segregation"/>
    <property type="evidence" value="ECO:0007669"/>
    <property type="project" value="UniProtKB-UniRule"/>
</dbReference>
<evidence type="ECO:0000313" key="13">
    <source>
        <dbReference type="Proteomes" id="UP000005631"/>
    </source>
</evidence>
<keyword evidence="2 9" id="KW-0963">Cytoplasm</keyword>
<dbReference type="PROSITE" id="PS51900">
    <property type="entry name" value="CB"/>
    <property type="match status" value="1"/>
</dbReference>
<dbReference type="InterPro" id="IPR004107">
    <property type="entry name" value="Integrase_SAM-like_N"/>
</dbReference>
<feature type="active site" evidence="9">
    <location>
        <position position="244"/>
    </location>
</feature>
<dbReference type="PANTHER" id="PTHR30349:SF77">
    <property type="entry name" value="TYROSINE RECOMBINASE XERC"/>
    <property type="match status" value="1"/>
</dbReference>
<dbReference type="InterPro" id="IPR044068">
    <property type="entry name" value="CB"/>
</dbReference>
<accession>G8R8P5</accession>
<dbReference type="STRING" id="926562.Oweho_1484"/>
<proteinExistence type="inferred from homology"/>
<dbReference type="GO" id="GO:0009037">
    <property type="term" value="F:tyrosine-based site-specific recombinase activity"/>
    <property type="evidence" value="ECO:0007669"/>
    <property type="project" value="UniProtKB-UniRule"/>
</dbReference>
<dbReference type="EMBL" id="CP003156">
    <property type="protein sequence ID" value="AEV32475.1"/>
    <property type="molecule type" value="Genomic_DNA"/>
</dbReference>
<name>G8R8P5_OWEHD</name>
<sequence length="299" mass="34345">MSITLFLDYLQNHKRYSAHTITAYKNDLGSFHDFLLQSYEIEEGWDEVSHHMIREWVVSLMEADVSPRSVNRKLSAVKSFYKYLLREGEVEANPALRVVAPKQKKKLLRVASEDDMSDLLNNDLFPDDYWGLTQRAIITTFYHTGIRLSELINIKVEDVDFSQSKLTVIGKRNKERSVPLTSKLKEELGAYLAVRESQEEGCDPDNLFLSKRGNKLYPKLVYNTINTYLGLVSDLEKKSPHVLRHSFATHMLNRGADLNSIKELLGHSSLSATQVYTHNSIDQLKNLYNQAHPRGDDKN</sequence>
<dbReference type="InterPro" id="IPR013762">
    <property type="entry name" value="Integrase-like_cat_sf"/>
</dbReference>
<evidence type="ECO:0000256" key="4">
    <source>
        <dbReference type="ARBA" id="ARBA00022829"/>
    </source>
</evidence>
<dbReference type="Proteomes" id="UP000005631">
    <property type="component" value="Chromosome"/>
</dbReference>
<keyword evidence="13" id="KW-1185">Reference proteome</keyword>
<keyword evidence="7 9" id="KW-0233">DNA recombination</keyword>
<feature type="active site" evidence="9">
    <location>
        <position position="171"/>
    </location>
</feature>
<dbReference type="Pfam" id="PF02899">
    <property type="entry name" value="Phage_int_SAM_1"/>
    <property type="match status" value="1"/>
</dbReference>
<dbReference type="PATRIC" id="fig|926562.3.peg.1488"/>
<feature type="domain" description="Core-binding (CB)" evidence="11">
    <location>
        <begin position="1"/>
        <end position="85"/>
    </location>
</feature>
<dbReference type="OrthoDB" id="9801717at2"/>
<dbReference type="GO" id="GO:0005737">
    <property type="term" value="C:cytoplasm"/>
    <property type="evidence" value="ECO:0007669"/>
    <property type="project" value="UniProtKB-SubCell"/>
</dbReference>
<dbReference type="eggNOG" id="COG4974">
    <property type="taxonomic scope" value="Bacteria"/>
</dbReference>
<keyword evidence="5 9" id="KW-0229">DNA integration</keyword>
<dbReference type="HOGENOM" id="CLU_027562_9_0_10"/>
<feature type="active site" description="O-(3'-phospho-DNA)-tyrosine intermediate" evidence="9">
    <location>
        <position position="276"/>
    </location>
</feature>
<dbReference type="PROSITE" id="PS51898">
    <property type="entry name" value="TYR_RECOMBINASE"/>
    <property type="match status" value="1"/>
</dbReference>